<evidence type="ECO:0000313" key="4">
    <source>
        <dbReference type="Proteomes" id="UP000199013"/>
    </source>
</evidence>
<keyword evidence="4" id="KW-1185">Reference proteome</keyword>
<evidence type="ECO:0000313" key="3">
    <source>
        <dbReference type="EMBL" id="SBW27223.1"/>
    </source>
</evidence>
<feature type="signal peptide" evidence="1">
    <location>
        <begin position="1"/>
        <end position="30"/>
    </location>
</feature>
<feature type="chain" id="PRO_5008679767" description="AMIN-like domain-containing protein" evidence="1">
    <location>
        <begin position="31"/>
        <end position="183"/>
    </location>
</feature>
<accession>A0A1C3PBN3</accession>
<name>A0A1C3PBN3_9ACTN</name>
<reference evidence="4" key="1">
    <citation type="submission" date="2016-02" db="EMBL/GenBank/DDBJ databases">
        <authorList>
            <person name="Wibberg D."/>
        </authorList>
    </citation>
    <scope>NUCLEOTIDE SEQUENCE [LARGE SCALE GENOMIC DNA]</scope>
</reference>
<dbReference type="EMBL" id="FLUV01002190">
    <property type="protein sequence ID" value="SBW27223.1"/>
    <property type="molecule type" value="Genomic_DNA"/>
</dbReference>
<sequence>MARARMLVVLLVGVLLATTGAILVAGQAQATQGFCGISWGSLPKTAEPYSQNPLTNIRTGRDRCWDRMVLDVNGPAAGYDVRYVDSVHADGSGRLIPLNGGAKLQVVLKAPAYDQTFQSTYSGIVGQKLPGVNLAGYQTFRDAKFAGSFEGQTTIGLGIRARLPFRVFKLDNRVVLDVAHFWS</sequence>
<dbReference type="AlphaFoldDB" id="A0A1C3PBN3"/>
<dbReference type="Pfam" id="PF24837">
    <property type="entry name" value="AMIN-like"/>
    <property type="match status" value="1"/>
</dbReference>
<proteinExistence type="predicted"/>
<gene>
    <name evidence="3" type="ORF">FDG2_5225</name>
</gene>
<organism evidence="3 4">
    <name type="scientific">Candidatus Protofrankia californiensis</name>
    <dbReference type="NCBI Taxonomy" id="1839754"/>
    <lineage>
        <taxon>Bacteria</taxon>
        <taxon>Bacillati</taxon>
        <taxon>Actinomycetota</taxon>
        <taxon>Actinomycetes</taxon>
        <taxon>Frankiales</taxon>
        <taxon>Frankiaceae</taxon>
        <taxon>Protofrankia</taxon>
    </lineage>
</organism>
<keyword evidence="1" id="KW-0732">Signal</keyword>
<dbReference type="Proteomes" id="UP000199013">
    <property type="component" value="Unassembled WGS sequence"/>
</dbReference>
<evidence type="ECO:0000256" key="1">
    <source>
        <dbReference type="SAM" id="SignalP"/>
    </source>
</evidence>
<dbReference type="InterPro" id="IPR056303">
    <property type="entry name" value="AMIN-like"/>
</dbReference>
<protein>
    <recommendedName>
        <fullName evidence="2">AMIN-like domain-containing protein</fullName>
    </recommendedName>
</protein>
<feature type="domain" description="AMIN-like" evidence="2">
    <location>
        <begin position="53"/>
        <end position="180"/>
    </location>
</feature>
<evidence type="ECO:0000259" key="2">
    <source>
        <dbReference type="Pfam" id="PF24837"/>
    </source>
</evidence>